<name>A0AAD2DSI8_9LAMI</name>
<dbReference type="AlphaFoldDB" id="A0AAD2DSI8"/>
<sequence>MHWLRNANCSHSLPPWLSVNKDGTWFSNVNQTDVNAVTWEVFPAKEVIQPTIVDAASFLVWKVEAFETWSRGWRKLYPEGDPSTKLLEEVQRNYFLVSLVDNDYINGDMFVVFKDIRND</sequence>
<dbReference type="EMBL" id="OU503041">
    <property type="protein sequence ID" value="CAI9762943.1"/>
    <property type="molecule type" value="Genomic_DNA"/>
</dbReference>
<protein>
    <recommendedName>
        <fullName evidence="1">MTHFR SAM-binding regulatory domain-containing protein</fullName>
    </recommendedName>
</protein>
<dbReference type="PANTHER" id="PTHR45754">
    <property type="entry name" value="METHYLENETETRAHYDROFOLATE REDUCTASE"/>
    <property type="match status" value="1"/>
</dbReference>
<evidence type="ECO:0000259" key="1">
    <source>
        <dbReference type="Pfam" id="PF21895"/>
    </source>
</evidence>
<reference evidence="2" key="1">
    <citation type="submission" date="2023-05" db="EMBL/GenBank/DDBJ databases">
        <authorList>
            <person name="Huff M."/>
        </authorList>
    </citation>
    <scope>NUCLEOTIDE SEQUENCE</scope>
</reference>
<keyword evidence="3" id="KW-1185">Reference proteome</keyword>
<gene>
    <name evidence="2" type="ORF">FPE_LOCUS10373</name>
</gene>
<dbReference type="Pfam" id="PF21895">
    <property type="entry name" value="MTHFR_C"/>
    <property type="match status" value="1"/>
</dbReference>
<organism evidence="2 3">
    <name type="scientific">Fraxinus pennsylvanica</name>
    <dbReference type="NCBI Taxonomy" id="56036"/>
    <lineage>
        <taxon>Eukaryota</taxon>
        <taxon>Viridiplantae</taxon>
        <taxon>Streptophyta</taxon>
        <taxon>Embryophyta</taxon>
        <taxon>Tracheophyta</taxon>
        <taxon>Spermatophyta</taxon>
        <taxon>Magnoliopsida</taxon>
        <taxon>eudicotyledons</taxon>
        <taxon>Gunneridae</taxon>
        <taxon>Pentapetalae</taxon>
        <taxon>asterids</taxon>
        <taxon>lamiids</taxon>
        <taxon>Lamiales</taxon>
        <taxon>Oleaceae</taxon>
        <taxon>Oleeae</taxon>
        <taxon>Fraxinus</taxon>
    </lineage>
</organism>
<dbReference type="GO" id="GO:0035999">
    <property type="term" value="P:tetrahydrofolate interconversion"/>
    <property type="evidence" value="ECO:0007669"/>
    <property type="project" value="TreeGrafter"/>
</dbReference>
<dbReference type="Proteomes" id="UP000834106">
    <property type="component" value="Chromosome 6"/>
</dbReference>
<proteinExistence type="predicted"/>
<dbReference type="InterPro" id="IPR053806">
    <property type="entry name" value="MTHFR_C"/>
</dbReference>
<dbReference type="GO" id="GO:0005829">
    <property type="term" value="C:cytosol"/>
    <property type="evidence" value="ECO:0007669"/>
    <property type="project" value="TreeGrafter"/>
</dbReference>
<evidence type="ECO:0000313" key="2">
    <source>
        <dbReference type="EMBL" id="CAI9762943.1"/>
    </source>
</evidence>
<dbReference type="PANTHER" id="PTHR45754:SF3">
    <property type="entry name" value="METHYLENETETRAHYDROFOLATE REDUCTASE (NADPH)"/>
    <property type="match status" value="1"/>
</dbReference>
<feature type="domain" description="MTHFR SAM-binding regulatory" evidence="1">
    <location>
        <begin position="19"/>
        <end position="106"/>
    </location>
</feature>
<dbReference type="GO" id="GO:0071949">
    <property type="term" value="F:FAD binding"/>
    <property type="evidence" value="ECO:0007669"/>
    <property type="project" value="TreeGrafter"/>
</dbReference>
<dbReference type="GO" id="GO:0004489">
    <property type="term" value="F:methylenetetrahydrofolate reductase [NAD(P)H] activity"/>
    <property type="evidence" value="ECO:0007669"/>
    <property type="project" value="TreeGrafter"/>
</dbReference>
<accession>A0AAD2DSI8</accession>
<dbReference type="GO" id="GO:0009086">
    <property type="term" value="P:methionine biosynthetic process"/>
    <property type="evidence" value="ECO:0007669"/>
    <property type="project" value="TreeGrafter"/>
</dbReference>
<evidence type="ECO:0000313" key="3">
    <source>
        <dbReference type="Proteomes" id="UP000834106"/>
    </source>
</evidence>